<dbReference type="InterPro" id="IPR001841">
    <property type="entry name" value="Znf_RING"/>
</dbReference>
<keyword evidence="8" id="KW-1185">Reference proteome</keyword>
<dbReference type="GO" id="GO:0008270">
    <property type="term" value="F:zinc ion binding"/>
    <property type="evidence" value="ECO:0007669"/>
    <property type="project" value="UniProtKB-KW"/>
</dbReference>
<evidence type="ECO:0000256" key="4">
    <source>
        <dbReference type="PROSITE-ProRule" id="PRU00175"/>
    </source>
</evidence>
<dbReference type="GO" id="GO:0005634">
    <property type="term" value="C:nucleus"/>
    <property type="evidence" value="ECO:0007669"/>
    <property type="project" value="UniProtKB-ARBA"/>
</dbReference>
<feature type="transmembrane region" description="Helical" evidence="6">
    <location>
        <begin position="6"/>
        <end position="26"/>
    </location>
</feature>
<dbReference type="Pfam" id="PF00097">
    <property type="entry name" value="zf-C3HC4"/>
    <property type="match status" value="1"/>
</dbReference>
<dbReference type="AlphaFoldDB" id="A0A6P8ZDK3"/>
<dbReference type="SUPFAM" id="SSF57850">
    <property type="entry name" value="RING/U-box"/>
    <property type="match status" value="2"/>
</dbReference>
<accession>A0A6P8ZDK3</accession>
<dbReference type="Proteomes" id="UP000515160">
    <property type="component" value="Chromosome 2R"/>
</dbReference>
<gene>
    <name evidence="9" type="primary">LOC117575014</name>
</gene>
<evidence type="ECO:0000256" key="3">
    <source>
        <dbReference type="ARBA" id="ARBA00022833"/>
    </source>
</evidence>
<dbReference type="InterPro" id="IPR018957">
    <property type="entry name" value="Znf_C3HC4_RING-type"/>
</dbReference>
<feature type="domain" description="RING-type" evidence="7">
    <location>
        <begin position="126"/>
        <end position="167"/>
    </location>
</feature>
<dbReference type="GO" id="GO:0060255">
    <property type="term" value="P:regulation of macromolecule metabolic process"/>
    <property type="evidence" value="ECO:0007669"/>
    <property type="project" value="UniProtKB-ARBA"/>
</dbReference>
<keyword evidence="2 4" id="KW-0863">Zinc-finger</keyword>
<dbReference type="GeneID" id="117575014"/>
<keyword evidence="6" id="KW-0472">Membrane</keyword>
<protein>
    <submittedName>
        <fullName evidence="9">Uncharacterized protein LOC117575014</fullName>
    </submittedName>
</protein>
<keyword evidence="6" id="KW-0812">Transmembrane</keyword>
<proteinExistence type="predicted"/>
<feature type="domain" description="RING-type" evidence="7">
    <location>
        <begin position="72"/>
        <end position="112"/>
    </location>
</feature>
<keyword evidence="6" id="KW-1133">Transmembrane helix</keyword>
<feature type="region of interest" description="Disordered" evidence="5">
    <location>
        <begin position="38"/>
        <end position="68"/>
    </location>
</feature>
<dbReference type="SMART" id="SM00184">
    <property type="entry name" value="RING"/>
    <property type="match status" value="2"/>
</dbReference>
<evidence type="ECO:0000313" key="9">
    <source>
        <dbReference type="RefSeq" id="XP_034114982.1"/>
    </source>
</evidence>
<dbReference type="RefSeq" id="XP_034114982.1">
    <property type="nucleotide sequence ID" value="XM_034259091.2"/>
</dbReference>
<evidence type="ECO:0000256" key="2">
    <source>
        <dbReference type="ARBA" id="ARBA00022771"/>
    </source>
</evidence>
<evidence type="ECO:0000256" key="6">
    <source>
        <dbReference type="SAM" id="Phobius"/>
    </source>
</evidence>
<keyword evidence="3" id="KW-0862">Zinc</keyword>
<dbReference type="InterPro" id="IPR013083">
    <property type="entry name" value="Znf_RING/FYVE/PHD"/>
</dbReference>
<evidence type="ECO:0000259" key="7">
    <source>
        <dbReference type="PROSITE" id="PS50089"/>
    </source>
</evidence>
<name>A0A6P8ZDK3_DROAB</name>
<reference evidence="9" key="1">
    <citation type="submission" date="2025-08" db="UniProtKB">
        <authorList>
            <consortium name="RefSeq"/>
        </authorList>
    </citation>
    <scope>IDENTIFICATION</scope>
    <source>
        <strain evidence="9">15112-1751.03</strain>
        <tissue evidence="9">Whole Adult</tissue>
    </source>
</reference>
<sequence>MVFWTVMITMSFVSLAATAITIICLIDRNNGLRNRSERRLQNNDDNDNQNQNQVIRNDNRKKNCPSRPGDKCRICLQVMTRETMSFMNCGHAVHNGDCFEAYRRTRRDCSYCGKYVLRLDLPGDNCAICNQPMEEYDMKYVKCEHAFHLHCLITNNISITDKCPRCSIQIIPRNA</sequence>
<evidence type="ECO:0000313" key="8">
    <source>
        <dbReference type="Proteomes" id="UP000515160"/>
    </source>
</evidence>
<evidence type="ECO:0000256" key="5">
    <source>
        <dbReference type="SAM" id="MobiDB-lite"/>
    </source>
</evidence>
<dbReference type="PROSITE" id="PS50089">
    <property type="entry name" value="ZF_RING_2"/>
    <property type="match status" value="2"/>
</dbReference>
<evidence type="ECO:0000256" key="1">
    <source>
        <dbReference type="ARBA" id="ARBA00022723"/>
    </source>
</evidence>
<organism evidence="8 9">
    <name type="scientific">Drosophila albomicans</name>
    <name type="common">Fruit fly</name>
    <dbReference type="NCBI Taxonomy" id="7291"/>
    <lineage>
        <taxon>Eukaryota</taxon>
        <taxon>Metazoa</taxon>
        <taxon>Ecdysozoa</taxon>
        <taxon>Arthropoda</taxon>
        <taxon>Hexapoda</taxon>
        <taxon>Insecta</taxon>
        <taxon>Pterygota</taxon>
        <taxon>Neoptera</taxon>
        <taxon>Endopterygota</taxon>
        <taxon>Diptera</taxon>
        <taxon>Brachycera</taxon>
        <taxon>Muscomorpha</taxon>
        <taxon>Ephydroidea</taxon>
        <taxon>Drosophilidae</taxon>
        <taxon>Drosophila</taxon>
    </lineage>
</organism>
<dbReference type="Gene3D" id="3.30.40.10">
    <property type="entry name" value="Zinc/RING finger domain, C3HC4 (zinc finger)"/>
    <property type="match status" value="2"/>
</dbReference>
<dbReference type="OrthoDB" id="8062037at2759"/>
<keyword evidence="1" id="KW-0479">Metal-binding</keyword>